<evidence type="ECO:0000259" key="1">
    <source>
        <dbReference type="Pfam" id="PF12937"/>
    </source>
</evidence>
<keyword evidence="3" id="KW-1185">Reference proteome</keyword>
<dbReference type="Gene3D" id="3.80.10.10">
    <property type="entry name" value="Ribonuclease Inhibitor"/>
    <property type="match status" value="1"/>
</dbReference>
<dbReference type="Pfam" id="PF12937">
    <property type="entry name" value="F-box-like"/>
    <property type="match status" value="1"/>
</dbReference>
<reference evidence="2" key="1">
    <citation type="submission" date="2020-05" db="EMBL/GenBank/DDBJ databases">
        <title>Mycena genomes resolve the evolution of fungal bioluminescence.</title>
        <authorList>
            <person name="Tsai I.J."/>
        </authorList>
    </citation>
    <scope>NUCLEOTIDE SEQUENCE</scope>
    <source>
        <strain evidence="2">CCC161011</strain>
    </source>
</reference>
<comment type="caution">
    <text evidence="2">The sequence shown here is derived from an EMBL/GenBank/DDBJ whole genome shotgun (WGS) entry which is preliminary data.</text>
</comment>
<proteinExistence type="predicted"/>
<dbReference type="Proteomes" id="UP000620124">
    <property type="component" value="Unassembled WGS sequence"/>
</dbReference>
<dbReference type="InterPro" id="IPR001810">
    <property type="entry name" value="F-box_dom"/>
</dbReference>
<protein>
    <recommendedName>
        <fullName evidence="1">F-box domain-containing protein</fullName>
    </recommendedName>
</protein>
<dbReference type="SUPFAM" id="SSF81383">
    <property type="entry name" value="F-box domain"/>
    <property type="match status" value="1"/>
</dbReference>
<evidence type="ECO:0000313" key="3">
    <source>
        <dbReference type="Proteomes" id="UP000620124"/>
    </source>
</evidence>
<gene>
    <name evidence="2" type="ORF">MVEN_02405500</name>
</gene>
<dbReference type="Gene3D" id="1.20.1280.50">
    <property type="match status" value="1"/>
</dbReference>
<dbReference type="OrthoDB" id="2835124at2759"/>
<dbReference type="InterPro" id="IPR036047">
    <property type="entry name" value="F-box-like_dom_sf"/>
</dbReference>
<evidence type="ECO:0000313" key="2">
    <source>
        <dbReference type="EMBL" id="KAF7332992.1"/>
    </source>
</evidence>
<dbReference type="InterPro" id="IPR032675">
    <property type="entry name" value="LRR_dom_sf"/>
</dbReference>
<dbReference type="AlphaFoldDB" id="A0A8H6X2H5"/>
<feature type="domain" description="F-box" evidence="1">
    <location>
        <begin position="15"/>
        <end position="75"/>
    </location>
</feature>
<name>A0A8H6X2H5_9AGAR</name>
<organism evidence="2 3">
    <name type="scientific">Mycena venus</name>
    <dbReference type="NCBI Taxonomy" id="2733690"/>
    <lineage>
        <taxon>Eukaryota</taxon>
        <taxon>Fungi</taxon>
        <taxon>Dikarya</taxon>
        <taxon>Basidiomycota</taxon>
        <taxon>Agaricomycotina</taxon>
        <taxon>Agaricomycetes</taxon>
        <taxon>Agaricomycetidae</taxon>
        <taxon>Agaricales</taxon>
        <taxon>Marasmiineae</taxon>
        <taxon>Mycenaceae</taxon>
        <taxon>Mycena</taxon>
    </lineage>
</organism>
<dbReference type="EMBL" id="JACAZI010000031">
    <property type="protein sequence ID" value="KAF7332992.1"/>
    <property type="molecule type" value="Genomic_DNA"/>
</dbReference>
<accession>A0A8H6X2H5</accession>
<sequence>MTTLAAYYGGFAPISRFPAELLIEIFSHNSSVSILDRDTELWTELDRLANVGLLTLSQVCSRWHSIVFDTPRLWSVLPLHGVLWRTPFGLAKTIALLSAALARSRNAPLSVAIFESLAPQSGTMTTHHPVFQLLAQHSHRWRSANFTFSMANIDFSCLKGKLPLLRSLRIIPLTMPRPPHTVDFFVGASQLKNLTFSAAALDTISTIVPIPQLTEFGCWGVTPDTAACALSLASKLPWGARLFLSLFFDVQLADTTQPTPLHISPTSLTISCLEILSFHHPHATSQPLGHIFESLTLPNLEELTLKYHRRPLILEWPHEQFLRLCERSAFPLCLNVLRIVNLCIPERELIQVLSVLHTLEHLEIMEGNGDSGADSSDFLITDNVLRALTFPARRLIPRLRHFACDSHWQQQCACNVFVDFVKSRLEESASSIFRVEIWSPPDGDETLSCAASFHARLQDLAADSKGTLLYDLTARVV</sequence>